<name>A0A9D9E0P8_9SPIO</name>
<comment type="caution">
    <text evidence="1">The sequence shown here is derived from an EMBL/GenBank/DDBJ whole genome shotgun (WGS) entry which is preliminary data.</text>
</comment>
<dbReference type="Proteomes" id="UP000823615">
    <property type="component" value="Unassembled WGS sequence"/>
</dbReference>
<sequence length="389" mass="44216">MNDDRIIESQAENKYHIDLELAKLGYRFPNTTPRTIDDIAKKNREFLEAQKQIKFLRRLERDISGVVLYSKPFPNIYIDGGNKAFVENMAINGIVLSALRSIGTICDCLNTGHFSDAHVLLRRLRDDLFFYVYLLVGSKCDPVHKSSLWIGTARKWFSNKRDEFEPYKRIQSILGVTVFSDKNSNAMTAEYDSKNKLDALFIQGEKELKTTIQGFANHYQLAEKNKKYNKILNSSVHGNGSALQNVNLQLLDYIRCDGVFQAQINDVYEMTVFFVLLFLSLLALIRPGALTSNDYVNACDNGDVPEEGTQYYLCPALLPYLRRGDEVIGEGFYSALMDITQMKEMSNPIGAYEVKVPDKIKSKLIGNNLYITLADGKNVVFEFNGNPRD</sequence>
<dbReference type="AlphaFoldDB" id="A0A9D9E0P8"/>
<dbReference type="EMBL" id="JADIMT010000031">
    <property type="protein sequence ID" value="MBO8435715.1"/>
    <property type="molecule type" value="Genomic_DNA"/>
</dbReference>
<reference evidence="1" key="1">
    <citation type="submission" date="2020-10" db="EMBL/GenBank/DDBJ databases">
        <authorList>
            <person name="Gilroy R."/>
        </authorList>
    </citation>
    <scope>NUCLEOTIDE SEQUENCE</scope>
    <source>
        <strain evidence="1">7293</strain>
    </source>
</reference>
<protein>
    <submittedName>
        <fullName evidence="1">Uncharacterized protein</fullName>
    </submittedName>
</protein>
<proteinExistence type="predicted"/>
<evidence type="ECO:0000313" key="1">
    <source>
        <dbReference type="EMBL" id="MBO8435715.1"/>
    </source>
</evidence>
<accession>A0A9D9E0P8</accession>
<reference evidence="1" key="2">
    <citation type="journal article" date="2021" name="PeerJ">
        <title>Extensive microbial diversity within the chicken gut microbiome revealed by metagenomics and culture.</title>
        <authorList>
            <person name="Gilroy R."/>
            <person name="Ravi A."/>
            <person name="Getino M."/>
            <person name="Pursley I."/>
            <person name="Horton D.L."/>
            <person name="Alikhan N.F."/>
            <person name="Baker D."/>
            <person name="Gharbi K."/>
            <person name="Hall N."/>
            <person name="Watson M."/>
            <person name="Adriaenssens E.M."/>
            <person name="Foster-Nyarko E."/>
            <person name="Jarju S."/>
            <person name="Secka A."/>
            <person name="Antonio M."/>
            <person name="Oren A."/>
            <person name="Chaudhuri R.R."/>
            <person name="La Ragione R."/>
            <person name="Hildebrand F."/>
            <person name="Pallen M.J."/>
        </authorList>
    </citation>
    <scope>NUCLEOTIDE SEQUENCE</scope>
    <source>
        <strain evidence="1">7293</strain>
    </source>
</reference>
<organism evidence="1 2">
    <name type="scientific">Candidatus Ornithospirochaeta stercoripullorum</name>
    <dbReference type="NCBI Taxonomy" id="2840899"/>
    <lineage>
        <taxon>Bacteria</taxon>
        <taxon>Pseudomonadati</taxon>
        <taxon>Spirochaetota</taxon>
        <taxon>Spirochaetia</taxon>
        <taxon>Spirochaetales</taxon>
        <taxon>Spirochaetaceae</taxon>
        <taxon>Spirochaetaceae incertae sedis</taxon>
        <taxon>Candidatus Ornithospirochaeta</taxon>
    </lineage>
</organism>
<evidence type="ECO:0000313" key="2">
    <source>
        <dbReference type="Proteomes" id="UP000823615"/>
    </source>
</evidence>
<gene>
    <name evidence="1" type="ORF">IAA97_01875</name>
</gene>